<name>A0A182UQ07_ANOME</name>
<dbReference type="Proteomes" id="UP000075903">
    <property type="component" value="Unassembled WGS sequence"/>
</dbReference>
<reference evidence="1" key="1">
    <citation type="submission" date="2020-05" db="UniProtKB">
        <authorList>
            <consortium name="EnsemblMetazoa"/>
        </authorList>
    </citation>
    <scope>IDENTIFICATION</scope>
    <source>
        <strain evidence="1">MAF</strain>
    </source>
</reference>
<accession>A0A182UQ07</accession>
<keyword evidence="2" id="KW-1185">Reference proteome</keyword>
<dbReference type="AlphaFoldDB" id="A0A182UQ07"/>
<protein>
    <submittedName>
        <fullName evidence="1">Uncharacterized protein</fullName>
    </submittedName>
</protein>
<dbReference type="EnsemblMetazoa" id="AMEM001657-RA">
    <property type="protein sequence ID" value="AMEM001657-PA"/>
    <property type="gene ID" value="AMEM001657"/>
</dbReference>
<evidence type="ECO:0000313" key="2">
    <source>
        <dbReference type="Proteomes" id="UP000075903"/>
    </source>
</evidence>
<sequence length="119" mass="13475">MGCIPVHQFRVVQRVATFSAYRSADKTDVFDDGIVQDDGLEPQIPYAGVSMEGDLQNWAFETNRIQPSVTLLLRHLRQFPPYNNLPTDARRLLKPPASTSQDEKEISSIAAMCLQLKWI</sequence>
<organism evidence="1 2">
    <name type="scientific">Anopheles merus</name>
    <name type="common">Mosquito</name>
    <dbReference type="NCBI Taxonomy" id="30066"/>
    <lineage>
        <taxon>Eukaryota</taxon>
        <taxon>Metazoa</taxon>
        <taxon>Ecdysozoa</taxon>
        <taxon>Arthropoda</taxon>
        <taxon>Hexapoda</taxon>
        <taxon>Insecta</taxon>
        <taxon>Pterygota</taxon>
        <taxon>Neoptera</taxon>
        <taxon>Endopterygota</taxon>
        <taxon>Diptera</taxon>
        <taxon>Nematocera</taxon>
        <taxon>Culicoidea</taxon>
        <taxon>Culicidae</taxon>
        <taxon>Anophelinae</taxon>
        <taxon>Anopheles</taxon>
    </lineage>
</organism>
<dbReference type="VEuPathDB" id="VectorBase:AMEM001657"/>
<evidence type="ECO:0000313" key="1">
    <source>
        <dbReference type="EnsemblMetazoa" id="AMEM001657-PA"/>
    </source>
</evidence>
<proteinExistence type="predicted"/>